<reference evidence="8 9" key="1">
    <citation type="journal article" date="2023" name="Elife">
        <title>Identification of key yeast species and microbe-microbe interactions impacting larval growth of Drosophila in the wild.</title>
        <authorList>
            <person name="Mure A."/>
            <person name="Sugiura Y."/>
            <person name="Maeda R."/>
            <person name="Honda K."/>
            <person name="Sakurai N."/>
            <person name="Takahashi Y."/>
            <person name="Watada M."/>
            <person name="Katoh T."/>
            <person name="Gotoh A."/>
            <person name="Gotoh Y."/>
            <person name="Taniguchi I."/>
            <person name="Nakamura K."/>
            <person name="Hayashi T."/>
            <person name="Katayama T."/>
            <person name="Uemura T."/>
            <person name="Hattori Y."/>
        </authorList>
    </citation>
    <scope>NUCLEOTIDE SEQUENCE [LARGE SCALE GENOMIC DNA]</scope>
    <source>
        <strain evidence="8 9">SC-9</strain>
    </source>
</reference>
<feature type="compositionally biased region" description="Polar residues" evidence="6">
    <location>
        <begin position="29"/>
        <end position="52"/>
    </location>
</feature>
<evidence type="ECO:0000256" key="2">
    <source>
        <dbReference type="ARBA" id="ARBA00023015"/>
    </source>
</evidence>
<dbReference type="GeneID" id="90072237"/>
<keyword evidence="9" id="KW-1185">Reference proteome</keyword>
<proteinExistence type="predicted"/>
<dbReference type="GO" id="GO:0005634">
    <property type="term" value="C:nucleus"/>
    <property type="evidence" value="ECO:0007669"/>
    <property type="project" value="UniProtKB-SubCell"/>
</dbReference>
<evidence type="ECO:0000313" key="9">
    <source>
        <dbReference type="Proteomes" id="UP001360560"/>
    </source>
</evidence>
<dbReference type="PROSITE" id="PS50048">
    <property type="entry name" value="ZN2_CY6_FUNGAL_2"/>
    <property type="match status" value="1"/>
</dbReference>
<dbReference type="PANTHER" id="PTHR31845:SF17">
    <property type="entry name" value="ZN(II)2CYS6 TRANSCRIPTION FACTOR (EUROFUNG)"/>
    <property type="match status" value="1"/>
</dbReference>
<evidence type="ECO:0000256" key="5">
    <source>
        <dbReference type="ARBA" id="ARBA00023242"/>
    </source>
</evidence>
<feature type="region of interest" description="Disordered" evidence="6">
    <location>
        <begin position="140"/>
        <end position="166"/>
    </location>
</feature>
<keyword evidence="4" id="KW-0804">Transcription</keyword>
<dbReference type="CDD" id="cd00067">
    <property type="entry name" value="GAL4"/>
    <property type="match status" value="1"/>
</dbReference>
<dbReference type="SUPFAM" id="SSF57701">
    <property type="entry name" value="Zn2/Cys6 DNA-binding domain"/>
    <property type="match status" value="1"/>
</dbReference>
<evidence type="ECO:0000256" key="3">
    <source>
        <dbReference type="ARBA" id="ARBA00023125"/>
    </source>
</evidence>
<keyword evidence="2" id="KW-0805">Transcription regulation</keyword>
<dbReference type="InterPro" id="IPR051089">
    <property type="entry name" value="prtT"/>
</dbReference>
<evidence type="ECO:0000259" key="7">
    <source>
        <dbReference type="PROSITE" id="PS50048"/>
    </source>
</evidence>
<dbReference type="GO" id="GO:0000981">
    <property type="term" value="F:DNA-binding transcription factor activity, RNA polymerase II-specific"/>
    <property type="evidence" value="ECO:0007669"/>
    <property type="project" value="InterPro"/>
</dbReference>
<name>A0AAV5QJE6_9ASCO</name>
<accession>A0AAV5QJE6</accession>
<keyword evidence="3" id="KW-0238">DNA-binding</keyword>
<keyword evidence="5" id="KW-0539">Nucleus</keyword>
<dbReference type="GO" id="GO:0008270">
    <property type="term" value="F:zinc ion binding"/>
    <property type="evidence" value="ECO:0007669"/>
    <property type="project" value="InterPro"/>
</dbReference>
<dbReference type="GO" id="GO:0000976">
    <property type="term" value="F:transcription cis-regulatory region binding"/>
    <property type="evidence" value="ECO:0007669"/>
    <property type="project" value="TreeGrafter"/>
</dbReference>
<dbReference type="PROSITE" id="PS00463">
    <property type="entry name" value="ZN2_CY6_FUNGAL_1"/>
    <property type="match status" value="1"/>
</dbReference>
<comment type="subcellular location">
    <subcellularLocation>
        <location evidence="1">Nucleus</location>
    </subcellularLocation>
</comment>
<feature type="region of interest" description="Disordered" evidence="6">
    <location>
        <begin position="1060"/>
        <end position="1082"/>
    </location>
</feature>
<evidence type="ECO:0000256" key="4">
    <source>
        <dbReference type="ARBA" id="ARBA00023163"/>
    </source>
</evidence>
<feature type="region of interest" description="Disordered" evidence="6">
    <location>
        <begin position="271"/>
        <end position="302"/>
    </location>
</feature>
<feature type="compositionally biased region" description="Polar residues" evidence="6">
    <location>
        <begin position="8"/>
        <end position="18"/>
    </location>
</feature>
<dbReference type="InterPro" id="IPR001138">
    <property type="entry name" value="Zn2Cys6_DnaBD"/>
</dbReference>
<evidence type="ECO:0000256" key="6">
    <source>
        <dbReference type="SAM" id="MobiDB-lite"/>
    </source>
</evidence>
<feature type="region of interest" description="Disordered" evidence="6">
    <location>
        <begin position="1"/>
        <end position="52"/>
    </location>
</feature>
<evidence type="ECO:0000313" key="8">
    <source>
        <dbReference type="EMBL" id="GMM34258.1"/>
    </source>
</evidence>
<dbReference type="InterPro" id="IPR036864">
    <property type="entry name" value="Zn2-C6_fun-type_DNA-bd_sf"/>
</dbReference>
<feature type="compositionally biased region" description="Polar residues" evidence="6">
    <location>
        <begin position="154"/>
        <end position="164"/>
    </location>
</feature>
<dbReference type="PANTHER" id="PTHR31845">
    <property type="entry name" value="FINGER DOMAIN PROTEIN, PUTATIVE-RELATED"/>
    <property type="match status" value="1"/>
</dbReference>
<dbReference type="Pfam" id="PF00172">
    <property type="entry name" value="Zn_clus"/>
    <property type="match status" value="1"/>
</dbReference>
<feature type="region of interest" description="Disordered" evidence="6">
    <location>
        <begin position="232"/>
        <end position="255"/>
    </location>
</feature>
<dbReference type="AlphaFoldDB" id="A0AAV5QJE6"/>
<organism evidence="8 9">
    <name type="scientific">Saccharomycopsis crataegensis</name>
    <dbReference type="NCBI Taxonomy" id="43959"/>
    <lineage>
        <taxon>Eukaryota</taxon>
        <taxon>Fungi</taxon>
        <taxon>Dikarya</taxon>
        <taxon>Ascomycota</taxon>
        <taxon>Saccharomycotina</taxon>
        <taxon>Saccharomycetes</taxon>
        <taxon>Saccharomycopsidaceae</taxon>
        <taxon>Saccharomycopsis</taxon>
    </lineage>
</organism>
<evidence type="ECO:0000256" key="1">
    <source>
        <dbReference type="ARBA" id="ARBA00004123"/>
    </source>
</evidence>
<dbReference type="Proteomes" id="UP001360560">
    <property type="component" value="Unassembled WGS sequence"/>
</dbReference>
<feature type="compositionally biased region" description="Low complexity" evidence="6">
    <location>
        <begin position="232"/>
        <end position="243"/>
    </location>
</feature>
<dbReference type="RefSeq" id="XP_064851258.1">
    <property type="nucleotide sequence ID" value="XM_064995186.1"/>
</dbReference>
<sequence length="1082" mass="122337">MPPAKASNIPSTLTSKFQLFNPRNAKPKNVNSSNSSRQSAQGPKSNKENNSAPKRIKACLRCRKSKVKCENNGEGPCKRCFNGQFECIYQMKVHSYSSKEIKPVNHDPNQPPMSSNGNRRQYFVNNANKFVKNNSQYHQTVSLQQQQDPQQFQTPSGIQKNNIINDPWKNSMENKLENFNDTLNEIMGFLKDGKFNDKLPNPQLDSAGLDQSIPSFTSALTYQQTNNPISSSFSQSSYNYQDSAHSKPSFSAKQTPYVPSNIYSNAESISDYHDTNLSHPTTEKTQSFSYPETYQSGTANPSPWNYSEYHDYGYNPITGGQSSFQRPKLPSFNEVLGKDEIGIVSANNSEDQHVSIHKKSNWEGYSNNQVNINDDADYISNEQKINKRPIESISGASPSAHLPREYHCLKRLKHTMVSGESGENSLNLDSQSKSNTQKTSQNLYSLVPYSMFQELYSKFLDNAAPHLFGFDVSKFDKRLIYVKSKLMVIIISLIGCINNPKFKQATFIDSLRKLYLETVNDVIFKSNSTSNNKSGSAWGIDDVDDEINENGNKLLNGVSESVSDSQREYDDYISLCSHDTNDSETFPCKKWDLLTNNEKDAEIKNSREFKLFMNITALCIGTFWFENSQLLLGIALQLASEFQLNKVFIKLNDSKIVTIDKSKIADEFVESGNKISEISKLKLWYLLYIADTQQSFLSGKQPIMNSSQDRSLKQSRKLLFQHRTNLTNHSFINSSEIQSTNMLIQTTTDNDLLSSNGEVRASTTKKTLNENLLSSSATYNDLKLVSQLEFNQAINAVVSGNAWGILSPDLFGMPWKTNLELDKWMVHWTCLLTPIHQTGNPWSVKSTLIYYNFARLHVNHQHGNLGGNNTKSVIEPNHQIEDEDNSDLIYDGIDHSHDLGSKDIAVSSAQSLIKSAISDRDIVDNLRYSPLHIYVMLYYSALALLDSGNEMFSDTHSPKPPNMSSGEYGRFKEKSQLHFENLVLVRSLVNVLSDNLPLDKEFGLKLIRNLKKKLEKKYAIFTKVGQKYGDSANKVGETDDRNEKIRLLDEMNEEEINRLLGTSNDDKKGQILAWPGTNHQHP</sequence>
<comment type="caution">
    <text evidence="8">The sequence shown here is derived from an EMBL/GenBank/DDBJ whole genome shotgun (WGS) entry which is preliminary data.</text>
</comment>
<feature type="compositionally biased region" description="Low complexity" evidence="6">
    <location>
        <begin position="140"/>
        <end position="153"/>
    </location>
</feature>
<feature type="domain" description="Zn(2)-C6 fungal-type" evidence="7">
    <location>
        <begin position="58"/>
        <end position="89"/>
    </location>
</feature>
<dbReference type="Gene3D" id="4.10.240.10">
    <property type="entry name" value="Zn(2)-C6 fungal-type DNA-binding domain"/>
    <property type="match status" value="1"/>
</dbReference>
<feature type="compositionally biased region" description="Polar residues" evidence="6">
    <location>
        <begin position="277"/>
        <end position="302"/>
    </location>
</feature>
<feature type="compositionally biased region" description="Polar residues" evidence="6">
    <location>
        <begin position="246"/>
        <end position="255"/>
    </location>
</feature>
<gene>
    <name evidence="8" type="ORF">DASC09_015830</name>
</gene>
<protein>
    <recommendedName>
        <fullName evidence="7">Zn(2)-C6 fungal-type domain-containing protein</fullName>
    </recommendedName>
</protein>
<dbReference type="EMBL" id="BTFZ01000002">
    <property type="protein sequence ID" value="GMM34258.1"/>
    <property type="molecule type" value="Genomic_DNA"/>
</dbReference>